<dbReference type="SUPFAM" id="SSF51730">
    <property type="entry name" value="FAD-linked oxidoreductase"/>
    <property type="match status" value="1"/>
</dbReference>
<name>A0A4R1C2H5_9ACTN</name>
<evidence type="ECO:0000256" key="1">
    <source>
        <dbReference type="ARBA" id="ARBA00004739"/>
    </source>
</evidence>
<comment type="cofactor">
    <cofactor evidence="10">
        <name>FAD</name>
        <dbReference type="ChEBI" id="CHEBI:57692"/>
    </cofactor>
    <text evidence="10">Binds 1 FAD per subunit.</text>
</comment>
<dbReference type="RefSeq" id="WP_131583311.1">
    <property type="nucleotide sequence ID" value="NZ_SJZJ01000013.1"/>
</dbReference>
<evidence type="ECO:0000256" key="2">
    <source>
        <dbReference type="ARBA" id="ARBA00012695"/>
    </source>
</evidence>
<evidence type="ECO:0000256" key="9">
    <source>
        <dbReference type="PIRSR" id="PIRSR000196-1"/>
    </source>
</evidence>
<dbReference type="InterPro" id="IPR029041">
    <property type="entry name" value="FAD-linked_oxidoreductase-like"/>
</dbReference>
<comment type="caution">
    <text evidence="12">The sequence shown here is derived from an EMBL/GenBank/DDBJ whole genome shotgun (WGS) entry which is preliminary data.</text>
</comment>
<keyword evidence="3" id="KW-0285">Flavoprotein</keyword>
<dbReference type="EMBL" id="SJZJ01000013">
    <property type="protein sequence ID" value="TCJ24337.1"/>
    <property type="molecule type" value="Genomic_DNA"/>
</dbReference>
<sequence>MPNRALLALARSDRARDLALQLPATRAMVRRFVPGETRTAAVEVAAGLVAEGLRVTLDRLGEDTTERRHAHRVEAEYAALLGELARRGLARHTEVSVKLTALGLRLPGGEEIATMHARSICETARTAGTTVTLDMEDHTVTAATLRVLRALRAEFPETGGVLQAYLRRTPADCRTLSGPGSRIRLCKGAYDEPADVAFASRHEVDLSYVACLRTLLAGEGYPMVATHDPRIIAIARHLAERHGRVPGDHEFQMLYGVRPDEQRRLAAEGETVRVYLPYGEEWWGYLTRRLAERPANLSFFVRSLLSSS</sequence>
<keyword evidence="13" id="KW-1185">Reference proteome</keyword>
<evidence type="ECO:0000259" key="11">
    <source>
        <dbReference type="Pfam" id="PF01619"/>
    </source>
</evidence>
<reference evidence="12 13" key="1">
    <citation type="submission" date="2019-03" db="EMBL/GenBank/DDBJ databases">
        <authorList>
            <person name="Kim M.K.M."/>
        </authorList>
    </citation>
    <scope>NUCLEOTIDE SEQUENCE [LARGE SCALE GENOMIC DNA]</scope>
    <source>
        <strain evidence="12 13">18JY15-6</strain>
    </source>
</reference>
<dbReference type="OrthoDB" id="9773461at2"/>
<dbReference type="Pfam" id="PF01619">
    <property type="entry name" value="Pro_dh"/>
    <property type="match status" value="1"/>
</dbReference>
<comment type="pathway">
    <text evidence="1">Amino-acid degradation; L-proline degradation into L-glutamate; L-glutamate from L-proline: step 1/2.</text>
</comment>
<evidence type="ECO:0000313" key="13">
    <source>
        <dbReference type="Proteomes" id="UP000295453"/>
    </source>
</evidence>
<dbReference type="GO" id="GO:0004657">
    <property type="term" value="F:proline dehydrogenase activity"/>
    <property type="evidence" value="ECO:0007669"/>
    <property type="project" value="UniProtKB-EC"/>
</dbReference>
<evidence type="ECO:0000256" key="6">
    <source>
        <dbReference type="ARBA" id="ARBA00023002"/>
    </source>
</evidence>
<organism evidence="12 13">
    <name type="scientific">Nocardioides jejuensis</name>
    <dbReference type="NCBI Taxonomy" id="2502782"/>
    <lineage>
        <taxon>Bacteria</taxon>
        <taxon>Bacillati</taxon>
        <taxon>Actinomycetota</taxon>
        <taxon>Actinomycetes</taxon>
        <taxon>Propionibacteriales</taxon>
        <taxon>Nocardioidaceae</taxon>
        <taxon>Nocardioides</taxon>
    </lineage>
</organism>
<evidence type="ECO:0000256" key="8">
    <source>
        <dbReference type="ARBA" id="ARBA00048779"/>
    </source>
</evidence>
<dbReference type="UniPathway" id="UPA00261">
    <property type="reaction ID" value="UER00373"/>
</dbReference>
<dbReference type="GO" id="GO:0010133">
    <property type="term" value="P:L-proline catabolic process to L-glutamate"/>
    <property type="evidence" value="ECO:0007669"/>
    <property type="project" value="UniProtKB-UniPathway"/>
</dbReference>
<feature type="binding site" evidence="10">
    <location>
        <position position="163"/>
    </location>
    <ligand>
        <name>FAD</name>
        <dbReference type="ChEBI" id="CHEBI:57692"/>
    </ligand>
</feature>
<dbReference type="Gene3D" id="3.20.20.220">
    <property type="match status" value="1"/>
</dbReference>
<keyword evidence="6" id="KW-0560">Oxidoreductase</keyword>
<keyword evidence="5 10" id="KW-0274">FAD</keyword>
<feature type="binding site" evidence="10">
    <location>
        <begin position="187"/>
        <end position="189"/>
    </location>
    <ligand>
        <name>FAD</name>
        <dbReference type="ChEBI" id="CHEBI:57692"/>
    </ligand>
</feature>
<accession>A0A4R1C2H5</accession>
<dbReference type="PIRSF" id="PIRSF000196">
    <property type="entry name" value="Pro_dehydrog"/>
    <property type="match status" value="1"/>
</dbReference>
<feature type="binding site" evidence="10">
    <location>
        <position position="135"/>
    </location>
    <ligand>
        <name>FAD</name>
        <dbReference type="ChEBI" id="CHEBI:57692"/>
    </ligand>
</feature>
<dbReference type="PANTHER" id="PTHR13914">
    <property type="entry name" value="PROLINE OXIDASE"/>
    <property type="match status" value="1"/>
</dbReference>
<dbReference type="EC" id="1.5.5.2" evidence="2"/>
<evidence type="ECO:0000256" key="7">
    <source>
        <dbReference type="ARBA" id="ARBA00023062"/>
    </source>
</evidence>
<feature type="binding site" evidence="9">
    <location>
        <position position="289"/>
    </location>
    <ligand>
        <name>substrate</name>
    </ligand>
</feature>
<dbReference type="PANTHER" id="PTHR13914:SF0">
    <property type="entry name" value="PROLINE DEHYDROGENASE 1, MITOCHONDRIAL"/>
    <property type="match status" value="1"/>
</dbReference>
<evidence type="ECO:0000256" key="10">
    <source>
        <dbReference type="PIRSR" id="PIRSR000196-2"/>
    </source>
</evidence>
<dbReference type="AlphaFoldDB" id="A0A4R1C2H5"/>
<dbReference type="InterPro" id="IPR002872">
    <property type="entry name" value="Proline_DH_dom"/>
</dbReference>
<keyword evidence="4 10" id="KW-0547">Nucleotide-binding</keyword>
<gene>
    <name evidence="12" type="ORF">EPD65_08965</name>
</gene>
<feature type="binding site" evidence="9">
    <location>
        <position position="288"/>
    </location>
    <ligand>
        <name>substrate</name>
    </ligand>
</feature>
<dbReference type="GO" id="GO:0000166">
    <property type="term" value="F:nucleotide binding"/>
    <property type="evidence" value="ECO:0007669"/>
    <property type="project" value="UniProtKB-KW"/>
</dbReference>
<feature type="binding site" evidence="9">
    <location>
        <position position="98"/>
    </location>
    <ligand>
        <name>substrate</name>
    </ligand>
</feature>
<dbReference type="InterPro" id="IPR008219">
    <property type="entry name" value="PRODH_bac_arc"/>
</dbReference>
<dbReference type="InterPro" id="IPR015659">
    <property type="entry name" value="Proline_oxidase"/>
</dbReference>
<evidence type="ECO:0000256" key="4">
    <source>
        <dbReference type="ARBA" id="ARBA00022741"/>
    </source>
</evidence>
<keyword evidence="7" id="KW-0642">Proline metabolism</keyword>
<proteinExistence type="predicted"/>
<feature type="binding site" evidence="10">
    <location>
        <begin position="226"/>
        <end position="227"/>
    </location>
    <ligand>
        <name>FAD</name>
        <dbReference type="ChEBI" id="CHEBI:57692"/>
    </ligand>
</feature>
<protein>
    <recommendedName>
        <fullName evidence="2">proline dehydrogenase</fullName>
        <ecNumber evidence="2">1.5.5.2</ecNumber>
    </recommendedName>
</protein>
<evidence type="ECO:0000256" key="3">
    <source>
        <dbReference type="ARBA" id="ARBA00022630"/>
    </source>
</evidence>
<feature type="domain" description="Proline dehydrogenase" evidence="11">
    <location>
        <begin position="45"/>
        <end position="300"/>
    </location>
</feature>
<dbReference type="Proteomes" id="UP000295453">
    <property type="component" value="Unassembled WGS sequence"/>
</dbReference>
<comment type="catalytic activity">
    <reaction evidence="8">
        <text>L-proline + a quinone = (S)-1-pyrroline-5-carboxylate + a quinol + H(+)</text>
        <dbReference type="Rhea" id="RHEA:23784"/>
        <dbReference type="ChEBI" id="CHEBI:15378"/>
        <dbReference type="ChEBI" id="CHEBI:17388"/>
        <dbReference type="ChEBI" id="CHEBI:24646"/>
        <dbReference type="ChEBI" id="CHEBI:60039"/>
        <dbReference type="ChEBI" id="CHEBI:132124"/>
        <dbReference type="EC" id="1.5.5.2"/>
    </reaction>
</comment>
<evidence type="ECO:0000256" key="5">
    <source>
        <dbReference type="ARBA" id="ARBA00022827"/>
    </source>
</evidence>
<evidence type="ECO:0000313" key="12">
    <source>
        <dbReference type="EMBL" id="TCJ24337.1"/>
    </source>
</evidence>